<dbReference type="RefSeq" id="WP_034248947.1">
    <property type="nucleotide sequence ID" value="NZ_BJYK01000009.1"/>
</dbReference>
<comment type="caution">
    <text evidence="1">The sequence shown here is derived from an EMBL/GenBank/DDBJ whole genome shotgun (WGS) entry which is preliminary data.</text>
</comment>
<proteinExistence type="predicted"/>
<organism evidence="1 2">
    <name type="scientific">Actinotalea fermentans</name>
    <dbReference type="NCBI Taxonomy" id="43671"/>
    <lineage>
        <taxon>Bacteria</taxon>
        <taxon>Bacillati</taxon>
        <taxon>Actinomycetota</taxon>
        <taxon>Actinomycetes</taxon>
        <taxon>Micrococcales</taxon>
        <taxon>Cellulomonadaceae</taxon>
        <taxon>Actinotalea</taxon>
    </lineage>
</organism>
<dbReference type="EMBL" id="BJYK01000009">
    <property type="protein sequence ID" value="GEN81058.1"/>
    <property type="molecule type" value="Genomic_DNA"/>
</dbReference>
<keyword evidence="2" id="KW-1185">Reference proteome</keyword>
<dbReference type="AlphaFoldDB" id="A0A511Z0T1"/>
<accession>A0A511Z0T1</accession>
<protein>
    <submittedName>
        <fullName evidence="1">Uncharacterized protein</fullName>
    </submittedName>
</protein>
<reference evidence="1 2" key="1">
    <citation type="submission" date="2019-07" db="EMBL/GenBank/DDBJ databases">
        <title>Whole genome shotgun sequence of Actinotalea fermentans NBRC 105374.</title>
        <authorList>
            <person name="Hosoyama A."/>
            <person name="Uohara A."/>
            <person name="Ohji S."/>
            <person name="Ichikawa N."/>
        </authorList>
    </citation>
    <scope>NUCLEOTIDE SEQUENCE [LARGE SCALE GENOMIC DNA]</scope>
    <source>
        <strain evidence="1 2">NBRC 105374</strain>
    </source>
</reference>
<gene>
    <name evidence="1" type="ORF">AFE02nite_27920</name>
</gene>
<dbReference type="OrthoDB" id="255603at2"/>
<dbReference type="Proteomes" id="UP000321484">
    <property type="component" value="Unassembled WGS sequence"/>
</dbReference>
<evidence type="ECO:0000313" key="2">
    <source>
        <dbReference type="Proteomes" id="UP000321484"/>
    </source>
</evidence>
<sequence length="134" mass="13684">MSEHVPAPWPVSVPRPTVALAVAGPAEAALGALRHAVEAEGYRITSSAGPAGFEASRTSWKDLLGGSLPQRGLVVAGVTPGPDRTVLRVGFPTGGNDWGARQRAVRVLSATVGALRSAGIAVDVGEWESGLPAR</sequence>
<name>A0A511Z0T1_9CELL</name>
<evidence type="ECO:0000313" key="1">
    <source>
        <dbReference type="EMBL" id="GEN81058.1"/>
    </source>
</evidence>